<evidence type="ECO:0000313" key="5">
    <source>
        <dbReference type="Proteomes" id="UP001172155"/>
    </source>
</evidence>
<feature type="compositionally biased region" description="Acidic residues" evidence="2">
    <location>
        <begin position="951"/>
        <end position="961"/>
    </location>
</feature>
<dbReference type="InterPro" id="IPR056884">
    <property type="entry name" value="NPHP3-like_N"/>
</dbReference>
<dbReference type="SUPFAM" id="SSF52540">
    <property type="entry name" value="P-loop containing nucleoside triphosphate hydrolases"/>
    <property type="match status" value="1"/>
</dbReference>
<evidence type="ECO:0000256" key="2">
    <source>
        <dbReference type="SAM" id="MobiDB-lite"/>
    </source>
</evidence>
<evidence type="ECO:0000259" key="3">
    <source>
        <dbReference type="Pfam" id="PF24883"/>
    </source>
</evidence>
<gene>
    <name evidence="4" type="ORF">B0T18DRAFT_428434</name>
</gene>
<keyword evidence="5" id="KW-1185">Reference proteome</keyword>
<comment type="caution">
    <text evidence="4">The sequence shown here is derived from an EMBL/GenBank/DDBJ whole genome shotgun (WGS) entry which is preliminary data.</text>
</comment>
<sequence>MKASEDSIRSVGLTLLYEPDEPNDPTVDIILVHGIGGHPVRSWKTSTGATPLPPTPSSTIHLTTPRKKLKKTPPTNTLRRSNSEPLLTSGQRPASRARSFLRKNSFKSSSRLRLELLEPPETPVAPIPELYWPLDFLPSSCPTARVCTWGYHTLRVDNKPLPLQNDVFAHARELLEELAEARAASNGAARPIIFVAHSTGGIIVKELLRLSELERDGPLKEIILSTSGVVFFASPHRATEHCTLLDAIKSMAGATSQMDPQDSVLQQLSGAHSLLAELGRQTFVRLWNDFNFRVKTFQESIIPTYRFRELRVEATIRRLASFIGDPRENAETIGALHDDLCKFASPDDHGYRALASTLTRMIDSEQEKRHVLTSKETECLAALVRPHSTLSETHPATTYPGTCLWLYDLHEFAAWHHRSDNNKNKILWIKGQSGCGKTILLKSLRRRLERQWAPAGASFIWTTAEGHDTTTPFSSGTSQQHQVNPANVYRSLLAQLFRQDPGLRKALLTLHSKHQGDFDEALIVSFFADDYIDQRIQTPTRRTFLFVDIPDDACPAYVEELVCRLSQLARNSDFSICVASAVHHNIEEANTISIVMHSRNTDDILRYVNLNLVAEWEDRNQTVMHLGQKAGGVFLWAEIVVNILNAAIAEGASQDLIDYTLAELPGDLFGLYEWMLSTLNDAERAESLVLFQWALLAACPLRLNDLLLAIRLTDPAPLSAYSRLGPFMALAAGCPSSLRDLRPLRNSEITSDTPAQFHRWLRARSIGLLELQPSSPNEPLGLQRIHPIHSSVRSFFLSARGFACLAPPNQLLSTPEEYLDLAHYTLLAACLRYLNMRDFDQHLTSTTTQNQRTLVLSSYPFLGYAAHSLLFHMLSPRFFRYFFPQREVLLAFSANRMRLWRRWTAVLGTAEPEEVMGRLDEGGGGVVGGLLSPVFGARFRLERKVVHDTGQEPDDDDDEQRVDEPACESPEHRGDECGESNGQQV</sequence>
<feature type="compositionally biased region" description="Polar residues" evidence="2">
    <location>
        <begin position="83"/>
        <end position="92"/>
    </location>
</feature>
<dbReference type="InterPro" id="IPR027417">
    <property type="entry name" value="P-loop_NTPase"/>
</dbReference>
<dbReference type="Proteomes" id="UP001172155">
    <property type="component" value="Unassembled WGS sequence"/>
</dbReference>
<reference evidence="4" key="1">
    <citation type="submission" date="2023-06" db="EMBL/GenBank/DDBJ databases">
        <title>Genome-scale phylogeny and comparative genomics of the fungal order Sordariales.</title>
        <authorList>
            <consortium name="Lawrence Berkeley National Laboratory"/>
            <person name="Hensen N."/>
            <person name="Bonometti L."/>
            <person name="Westerberg I."/>
            <person name="Brannstrom I.O."/>
            <person name="Guillou S."/>
            <person name="Cros-Aarteil S."/>
            <person name="Calhoun S."/>
            <person name="Haridas S."/>
            <person name="Kuo A."/>
            <person name="Mondo S."/>
            <person name="Pangilinan J."/>
            <person name="Riley R."/>
            <person name="LaButti K."/>
            <person name="Andreopoulos B."/>
            <person name="Lipzen A."/>
            <person name="Chen C."/>
            <person name="Yanf M."/>
            <person name="Daum C."/>
            <person name="Ng V."/>
            <person name="Clum A."/>
            <person name="Steindorff A."/>
            <person name="Ohm R."/>
            <person name="Martin F."/>
            <person name="Silar P."/>
            <person name="Natvig D."/>
            <person name="Lalanne C."/>
            <person name="Gautier V."/>
            <person name="Ament-velasquez S.L."/>
            <person name="Kruys A."/>
            <person name="Hutchinson M.I."/>
            <person name="Powell A.J."/>
            <person name="Barry K."/>
            <person name="Miller A.N."/>
            <person name="Grigoriev I.V."/>
            <person name="Debuchy R."/>
            <person name="Gladieux P."/>
            <person name="Thoren M.H."/>
            <person name="Johannesson H."/>
        </authorList>
    </citation>
    <scope>NUCLEOTIDE SEQUENCE</scope>
    <source>
        <strain evidence="4">SMH3187-1</strain>
    </source>
</reference>
<dbReference type="PANTHER" id="PTHR10039:SF5">
    <property type="entry name" value="NACHT DOMAIN-CONTAINING PROTEIN"/>
    <property type="match status" value="1"/>
</dbReference>
<organism evidence="4 5">
    <name type="scientific">Schizothecium vesticola</name>
    <dbReference type="NCBI Taxonomy" id="314040"/>
    <lineage>
        <taxon>Eukaryota</taxon>
        <taxon>Fungi</taxon>
        <taxon>Dikarya</taxon>
        <taxon>Ascomycota</taxon>
        <taxon>Pezizomycotina</taxon>
        <taxon>Sordariomycetes</taxon>
        <taxon>Sordariomycetidae</taxon>
        <taxon>Sordariales</taxon>
        <taxon>Schizotheciaceae</taxon>
        <taxon>Schizothecium</taxon>
    </lineage>
</organism>
<name>A0AA40F3E7_9PEZI</name>
<keyword evidence="1" id="KW-0677">Repeat</keyword>
<dbReference type="AlphaFoldDB" id="A0AA40F3E7"/>
<feature type="domain" description="Nephrocystin 3-like N-terminal" evidence="3">
    <location>
        <begin position="401"/>
        <end position="578"/>
    </location>
</feature>
<dbReference type="SUPFAM" id="SSF53474">
    <property type="entry name" value="alpha/beta-Hydrolases"/>
    <property type="match status" value="1"/>
</dbReference>
<dbReference type="Gene3D" id="3.40.50.300">
    <property type="entry name" value="P-loop containing nucleotide triphosphate hydrolases"/>
    <property type="match status" value="1"/>
</dbReference>
<protein>
    <recommendedName>
        <fullName evidence="3">Nephrocystin 3-like N-terminal domain-containing protein</fullName>
    </recommendedName>
</protein>
<feature type="region of interest" description="Disordered" evidence="2">
    <location>
        <begin position="44"/>
        <end position="100"/>
    </location>
</feature>
<dbReference type="EMBL" id="JAUKUD010000003">
    <property type="protein sequence ID" value="KAK0750498.1"/>
    <property type="molecule type" value="Genomic_DNA"/>
</dbReference>
<evidence type="ECO:0000256" key="1">
    <source>
        <dbReference type="ARBA" id="ARBA00022737"/>
    </source>
</evidence>
<proteinExistence type="predicted"/>
<accession>A0AA40F3E7</accession>
<dbReference type="Gene3D" id="3.40.50.1820">
    <property type="entry name" value="alpha/beta hydrolase"/>
    <property type="match status" value="1"/>
</dbReference>
<dbReference type="PANTHER" id="PTHR10039">
    <property type="entry name" value="AMELOGENIN"/>
    <property type="match status" value="1"/>
</dbReference>
<feature type="region of interest" description="Disordered" evidence="2">
    <location>
        <begin position="946"/>
        <end position="985"/>
    </location>
</feature>
<dbReference type="InterPro" id="IPR029058">
    <property type="entry name" value="AB_hydrolase_fold"/>
</dbReference>
<evidence type="ECO:0000313" key="4">
    <source>
        <dbReference type="EMBL" id="KAK0750498.1"/>
    </source>
</evidence>
<dbReference type="Pfam" id="PF24883">
    <property type="entry name" value="NPHP3_N"/>
    <property type="match status" value="1"/>
</dbReference>